<dbReference type="EMBL" id="JAGYWB010000006">
    <property type="protein sequence ID" value="KAI0520445.1"/>
    <property type="molecule type" value="Genomic_DNA"/>
</dbReference>
<dbReference type="OrthoDB" id="766549at2759"/>
<keyword evidence="4" id="KW-1185">Reference proteome</keyword>
<organism evidence="3 4">
    <name type="scientific">Dendrobium nobile</name>
    <name type="common">Orchid</name>
    <dbReference type="NCBI Taxonomy" id="94219"/>
    <lineage>
        <taxon>Eukaryota</taxon>
        <taxon>Viridiplantae</taxon>
        <taxon>Streptophyta</taxon>
        <taxon>Embryophyta</taxon>
        <taxon>Tracheophyta</taxon>
        <taxon>Spermatophyta</taxon>
        <taxon>Magnoliopsida</taxon>
        <taxon>Liliopsida</taxon>
        <taxon>Asparagales</taxon>
        <taxon>Orchidaceae</taxon>
        <taxon>Epidendroideae</taxon>
        <taxon>Malaxideae</taxon>
        <taxon>Dendrobiinae</taxon>
        <taxon>Dendrobium</taxon>
    </lineage>
</organism>
<dbReference type="Pfam" id="PF14303">
    <property type="entry name" value="NAM-associated"/>
    <property type="match status" value="1"/>
</dbReference>
<comment type="caution">
    <text evidence="3">The sequence shown here is derived from an EMBL/GenBank/DDBJ whole genome shotgun (WGS) entry which is preliminary data.</text>
</comment>
<dbReference type="Proteomes" id="UP000829196">
    <property type="component" value="Unassembled WGS sequence"/>
</dbReference>
<sequence length="172" mass="19646">MSSFGYASSESENLTPESGKQQSPEISIFSLNLDDDEYSVRGSQSERPIGVKKAKLKRKIDDEMSTFIKTLEDGNKELIEQLKRTSAQRQQYMEFQAKNYVLKEIKEENKILFQDISYIQNPAVRAFVQVEEARILEKRFGQQQDQQQPPSSSSFGQFLTDLGGADTTLPDY</sequence>
<name>A0A8T3BT65_DENNO</name>
<reference evidence="3" key="1">
    <citation type="journal article" date="2022" name="Front. Genet.">
        <title>Chromosome-Scale Assembly of the Dendrobium nobile Genome Provides Insights Into the Molecular Mechanism of the Biosynthesis of the Medicinal Active Ingredient of Dendrobium.</title>
        <authorList>
            <person name="Xu Q."/>
            <person name="Niu S.-C."/>
            <person name="Li K.-L."/>
            <person name="Zheng P.-J."/>
            <person name="Zhang X.-J."/>
            <person name="Jia Y."/>
            <person name="Liu Y."/>
            <person name="Niu Y.-X."/>
            <person name="Yu L.-H."/>
            <person name="Chen D.-F."/>
            <person name="Zhang G.-Q."/>
        </authorList>
    </citation>
    <scope>NUCLEOTIDE SEQUENCE</scope>
    <source>
        <tissue evidence="3">Leaf</tissue>
    </source>
</reference>
<dbReference type="InterPro" id="IPR029466">
    <property type="entry name" value="NAM-associated_C"/>
</dbReference>
<evidence type="ECO:0000259" key="2">
    <source>
        <dbReference type="Pfam" id="PF14303"/>
    </source>
</evidence>
<dbReference type="AlphaFoldDB" id="A0A8T3BT65"/>
<feature type="region of interest" description="Disordered" evidence="1">
    <location>
        <begin position="1"/>
        <end position="25"/>
    </location>
</feature>
<evidence type="ECO:0000313" key="3">
    <source>
        <dbReference type="EMBL" id="KAI0520445.1"/>
    </source>
</evidence>
<evidence type="ECO:0000256" key="1">
    <source>
        <dbReference type="SAM" id="MobiDB-lite"/>
    </source>
</evidence>
<feature type="region of interest" description="Disordered" evidence="1">
    <location>
        <begin position="139"/>
        <end position="172"/>
    </location>
</feature>
<dbReference type="SMR" id="A0A8T3BT65"/>
<protein>
    <recommendedName>
        <fullName evidence="2">No apical meristem-associated C-terminal domain-containing protein</fullName>
    </recommendedName>
</protein>
<gene>
    <name evidence="3" type="ORF">KFK09_007920</name>
</gene>
<accession>A0A8T3BT65</accession>
<proteinExistence type="predicted"/>
<feature type="domain" description="No apical meristem-associated C-terminal" evidence="2">
    <location>
        <begin position="11"/>
        <end position="135"/>
    </location>
</feature>
<evidence type="ECO:0000313" key="4">
    <source>
        <dbReference type="Proteomes" id="UP000829196"/>
    </source>
</evidence>
<feature type="compositionally biased region" description="Low complexity" evidence="1">
    <location>
        <begin position="141"/>
        <end position="158"/>
    </location>
</feature>